<sequence length="134" mass="14453">AALAKSGLRAPKVASSGLDAVNQKSPVSWGLGSAAGPRLVLTATEAHRSELDFLRFPVARLGDLPVWSAPVGAAERFLACQSVPEISDELPSLPLLMPMSPRSPVALETLSKTNKLARKKKRRRMGERVSLRMR</sequence>
<dbReference type="EMBL" id="CAJNNV010002492">
    <property type="protein sequence ID" value="CAE8587269.1"/>
    <property type="molecule type" value="Genomic_DNA"/>
</dbReference>
<accession>A0A813DNP3</accession>
<feature type="compositionally biased region" description="Basic residues" evidence="1">
    <location>
        <begin position="115"/>
        <end position="125"/>
    </location>
</feature>
<reference evidence="2" key="1">
    <citation type="submission" date="2021-02" db="EMBL/GenBank/DDBJ databases">
        <authorList>
            <person name="Dougan E. K."/>
            <person name="Rhodes N."/>
            <person name="Thang M."/>
            <person name="Chan C."/>
        </authorList>
    </citation>
    <scope>NUCLEOTIDE SEQUENCE</scope>
</reference>
<feature type="region of interest" description="Disordered" evidence="1">
    <location>
        <begin position="115"/>
        <end position="134"/>
    </location>
</feature>
<name>A0A813DNP3_POLGL</name>
<protein>
    <submittedName>
        <fullName evidence="2">Uncharacterized protein</fullName>
    </submittedName>
</protein>
<dbReference type="OrthoDB" id="449157at2759"/>
<organism evidence="2 3">
    <name type="scientific">Polarella glacialis</name>
    <name type="common">Dinoflagellate</name>
    <dbReference type="NCBI Taxonomy" id="89957"/>
    <lineage>
        <taxon>Eukaryota</taxon>
        <taxon>Sar</taxon>
        <taxon>Alveolata</taxon>
        <taxon>Dinophyceae</taxon>
        <taxon>Suessiales</taxon>
        <taxon>Suessiaceae</taxon>
        <taxon>Polarella</taxon>
    </lineage>
</organism>
<dbReference type="Proteomes" id="UP000654075">
    <property type="component" value="Unassembled WGS sequence"/>
</dbReference>
<feature type="non-terminal residue" evidence="2">
    <location>
        <position position="1"/>
    </location>
</feature>
<evidence type="ECO:0000256" key="1">
    <source>
        <dbReference type="SAM" id="MobiDB-lite"/>
    </source>
</evidence>
<dbReference type="AlphaFoldDB" id="A0A813DNP3"/>
<gene>
    <name evidence="2" type="ORF">PGLA1383_LOCUS6109</name>
</gene>
<keyword evidence="3" id="KW-1185">Reference proteome</keyword>
<evidence type="ECO:0000313" key="2">
    <source>
        <dbReference type="EMBL" id="CAE8587269.1"/>
    </source>
</evidence>
<comment type="caution">
    <text evidence="2">The sequence shown here is derived from an EMBL/GenBank/DDBJ whole genome shotgun (WGS) entry which is preliminary data.</text>
</comment>
<proteinExistence type="predicted"/>
<evidence type="ECO:0000313" key="3">
    <source>
        <dbReference type="Proteomes" id="UP000654075"/>
    </source>
</evidence>